<feature type="region of interest" description="Disordered" evidence="4">
    <location>
        <begin position="247"/>
        <end position="328"/>
    </location>
</feature>
<name>A0ABX0TDM9_9MICC</name>
<feature type="compositionally biased region" description="Basic and acidic residues" evidence="4">
    <location>
        <begin position="480"/>
        <end position="490"/>
    </location>
</feature>
<evidence type="ECO:0000256" key="2">
    <source>
        <dbReference type="ARBA" id="ARBA00009149"/>
    </source>
</evidence>
<comment type="caution">
    <text evidence="6">The sequence shown here is derived from an EMBL/GenBank/DDBJ whole genome shotgun (WGS) entry which is preliminary data.</text>
</comment>
<feature type="compositionally biased region" description="Pro residues" evidence="4">
    <location>
        <begin position="298"/>
        <end position="328"/>
    </location>
</feature>
<dbReference type="PRINTS" id="PR01007">
    <property type="entry name" value="FLGHOOKFLIK"/>
</dbReference>
<evidence type="ECO:0000313" key="7">
    <source>
        <dbReference type="Proteomes" id="UP000802392"/>
    </source>
</evidence>
<accession>A0ABX0TDM9</accession>
<feature type="compositionally biased region" description="Basic and acidic residues" evidence="4">
    <location>
        <begin position="516"/>
        <end position="525"/>
    </location>
</feature>
<keyword evidence="3" id="KW-1005">Bacterial flagellum biogenesis</keyword>
<gene>
    <name evidence="6" type="ORF">FHR86_000910</name>
</gene>
<evidence type="ECO:0000313" key="6">
    <source>
        <dbReference type="EMBL" id="NIJ00597.1"/>
    </source>
</evidence>
<feature type="compositionally biased region" description="Gly residues" evidence="4">
    <location>
        <begin position="457"/>
        <end position="477"/>
    </location>
</feature>
<keyword evidence="7" id="KW-1185">Reference proteome</keyword>
<feature type="region of interest" description="Disordered" evidence="4">
    <location>
        <begin position="439"/>
        <end position="525"/>
    </location>
</feature>
<feature type="region of interest" description="Disordered" evidence="4">
    <location>
        <begin position="341"/>
        <end position="365"/>
    </location>
</feature>
<evidence type="ECO:0000256" key="3">
    <source>
        <dbReference type="ARBA" id="ARBA00022795"/>
    </source>
</evidence>
<feature type="domain" description="Flagellar hook-length control protein-like C-terminal" evidence="5">
    <location>
        <begin position="383"/>
        <end position="444"/>
    </location>
</feature>
<evidence type="ECO:0000256" key="1">
    <source>
        <dbReference type="ARBA" id="ARBA00003944"/>
    </source>
</evidence>
<dbReference type="EMBL" id="JAAOZD010000002">
    <property type="protein sequence ID" value="NIJ00597.1"/>
    <property type="molecule type" value="Genomic_DNA"/>
</dbReference>
<feature type="compositionally biased region" description="Low complexity" evidence="4">
    <location>
        <begin position="247"/>
        <end position="263"/>
    </location>
</feature>
<evidence type="ECO:0000256" key="4">
    <source>
        <dbReference type="SAM" id="MobiDB-lite"/>
    </source>
</evidence>
<dbReference type="InterPro" id="IPR001635">
    <property type="entry name" value="Flag_hook_Flik"/>
</dbReference>
<dbReference type="InterPro" id="IPR038610">
    <property type="entry name" value="FliK-like_C_sf"/>
</dbReference>
<proteinExistence type="inferred from homology"/>
<dbReference type="Gene3D" id="3.30.750.140">
    <property type="match status" value="1"/>
</dbReference>
<dbReference type="Proteomes" id="UP000802392">
    <property type="component" value="Unassembled WGS sequence"/>
</dbReference>
<feature type="region of interest" description="Disordered" evidence="4">
    <location>
        <begin position="85"/>
        <end position="109"/>
    </location>
</feature>
<evidence type="ECO:0000259" key="5">
    <source>
        <dbReference type="Pfam" id="PF02120"/>
    </source>
</evidence>
<sequence length="525" mass="51456">MQAVGGFAAGGFMGGPAGVGAPAGEVRGAASSGGGAFDAVMASEMDSGTWLDDGHVDAPLHNRRLLPSNAQEVVETDAQFDASLPIRWLEPPVSQGTPETGATGASDGSPAGLAGIAGANGAEVSLASDGAGAGAGAGVGAGGAGEAMLLGESARPGTAAAKDDAAALGGDLVVTASAGHMDFAPYAASLPTRRFLPSNPQGIPETDGPVAGSWLEGSVAVGATAGTQTGVAAGSDARDAVVSKVAGASDAGGKAAARTVPVSAPTPPATPTAHLDGSLHTRRFLPSNPQGTVELGAVPPPAAQPAPALPAPAQPAPAQPAPALPAQPAPVQPAFALETTPTLQPAPLPPAPVLPTPAAPAPQQPLTHQLATPLFSLASAGLGEHVMTLRVSPDDLGPLTVRAHIDGTGVRIELFAPGDAGREAVRHILPELRRGLEESGASLSLSSHNSPADSGKDGQGTGQGHGHGAGQGTGLGAGTRDPEAQPRRFGDTTGNGTDDQPHQPRQLPPGVVHDPSSPHRLDILV</sequence>
<dbReference type="InterPro" id="IPR021136">
    <property type="entry name" value="Flagellar_hook_control-like_C"/>
</dbReference>
<dbReference type="Pfam" id="PF02120">
    <property type="entry name" value="Flg_hook"/>
    <property type="match status" value="1"/>
</dbReference>
<protein>
    <recommendedName>
        <fullName evidence="5">Flagellar hook-length control protein-like C-terminal domain-containing protein</fullName>
    </recommendedName>
</protein>
<dbReference type="RefSeq" id="WP_167264360.1">
    <property type="nucleotide sequence ID" value="NZ_BAAAVO010000009.1"/>
</dbReference>
<comment type="similarity">
    <text evidence="2">Belongs to the FliK family.</text>
</comment>
<organism evidence="6 7">
    <name type="scientific">Paenarthrobacter ilicis</name>
    <dbReference type="NCBI Taxonomy" id="43665"/>
    <lineage>
        <taxon>Bacteria</taxon>
        <taxon>Bacillati</taxon>
        <taxon>Actinomycetota</taxon>
        <taxon>Actinomycetes</taxon>
        <taxon>Micrococcales</taxon>
        <taxon>Micrococcaceae</taxon>
        <taxon>Paenarthrobacter</taxon>
    </lineage>
</organism>
<feature type="compositionally biased region" description="Pro residues" evidence="4">
    <location>
        <begin position="344"/>
        <end position="363"/>
    </location>
</feature>
<comment type="function">
    <text evidence="1">Controls the length of the flagellar hook.</text>
</comment>
<dbReference type="CDD" id="cd17470">
    <property type="entry name" value="T3SS_Flik_C"/>
    <property type="match status" value="1"/>
</dbReference>
<reference evidence="6 7" key="1">
    <citation type="submission" date="2020-03" db="EMBL/GenBank/DDBJ databases">
        <title>Genomic Encyclopedia of Type Strains, Phase III (KMG-III): the genomes of soil and plant-associated and newly described type strains.</title>
        <authorList>
            <person name="Whitman W."/>
        </authorList>
    </citation>
    <scope>NUCLEOTIDE SEQUENCE [LARGE SCALE GENOMIC DNA]</scope>
    <source>
        <strain evidence="6 7">CECT 4207</strain>
    </source>
</reference>